<reference evidence="5" key="1">
    <citation type="journal article" date="2019" name="Nat. Commun.">
        <title>Expansion of phycobilisome linker gene families in mesophilic red algae.</title>
        <authorList>
            <person name="Lee J."/>
            <person name="Kim D."/>
            <person name="Bhattacharya D."/>
            <person name="Yoon H.S."/>
        </authorList>
    </citation>
    <scope>NUCLEOTIDE SEQUENCE [LARGE SCALE GENOMIC DNA]</scope>
    <source>
        <strain evidence="5">CCMP 1328</strain>
    </source>
</reference>
<feature type="region of interest" description="Disordered" evidence="2">
    <location>
        <begin position="57"/>
        <end position="82"/>
    </location>
</feature>
<feature type="transmembrane region" description="Helical" evidence="3">
    <location>
        <begin position="600"/>
        <end position="622"/>
    </location>
</feature>
<evidence type="ECO:0000313" key="5">
    <source>
        <dbReference type="Proteomes" id="UP000324585"/>
    </source>
</evidence>
<feature type="compositionally biased region" description="Polar residues" evidence="2">
    <location>
        <begin position="281"/>
        <end position="291"/>
    </location>
</feature>
<evidence type="ECO:0000256" key="1">
    <source>
        <dbReference type="SAM" id="Coils"/>
    </source>
</evidence>
<feature type="transmembrane region" description="Helical" evidence="3">
    <location>
        <begin position="672"/>
        <end position="688"/>
    </location>
</feature>
<protein>
    <recommendedName>
        <fullName evidence="6">Transmembrane protein</fullName>
    </recommendedName>
</protein>
<feature type="transmembrane region" description="Helical" evidence="3">
    <location>
        <begin position="637"/>
        <end position="660"/>
    </location>
</feature>
<feature type="transmembrane region" description="Helical" evidence="3">
    <location>
        <begin position="694"/>
        <end position="715"/>
    </location>
</feature>
<feature type="region of interest" description="Disordered" evidence="2">
    <location>
        <begin position="262"/>
        <end position="292"/>
    </location>
</feature>
<feature type="region of interest" description="Disordered" evidence="2">
    <location>
        <begin position="306"/>
        <end position="357"/>
    </location>
</feature>
<evidence type="ECO:0000313" key="4">
    <source>
        <dbReference type="EMBL" id="KAA8493895.1"/>
    </source>
</evidence>
<evidence type="ECO:0000256" key="3">
    <source>
        <dbReference type="SAM" id="Phobius"/>
    </source>
</evidence>
<name>A0A5J4YRJ8_PORPP</name>
<organism evidence="4 5">
    <name type="scientific">Porphyridium purpureum</name>
    <name type="common">Red alga</name>
    <name type="synonym">Porphyridium cruentum</name>
    <dbReference type="NCBI Taxonomy" id="35688"/>
    <lineage>
        <taxon>Eukaryota</taxon>
        <taxon>Rhodophyta</taxon>
        <taxon>Bangiophyceae</taxon>
        <taxon>Porphyridiales</taxon>
        <taxon>Porphyridiaceae</taxon>
        <taxon>Porphyridium</taxon>
    </lineage>
</organism>
<dbReference type="InterPro" id="IPR021702">
    <property type="entry name" value="DUF3285"/>
</dbReference>
<gene>
    <name evidence="4" type="ORF">FVE85_3870</name>
</gene>
<feature type="transmembrane region" description="Helical" evidence="3">
    <location>
        <begin position="102"/>
        <end position="122"/>
    </location>
</feature>
<feature type="compositionally biased region" description="Polar residues" evidence="2">
    <location>
        <begin position="306"/>
        <end position="320"/>
    </location>
</feature>
<keyword evidence="3" id="KW-1133">Transmembrane helix</keyword>
<dbReference type="Proteomes" id="UP000324585">
    <property type="component" value="Unassembled WGS sequence"/>
</dbReference>
<accession>A0A5J4YRJ8</accession>
<feature type="transmembrane region" description="Helical" evidence="3">
    <location>
        <begin position="568"/>
        <end position="588"/>
    </location>
</feature>
<keyword evidence="1" id="KW-0175">Coiled coil</keyword>
<comment type="caution">
    <text evidence="4">The sequence shown here is derived from an EMBL/GenBank/DDBJ whole genome shotgun (WGS) entry which is preliminary data.</text>
</comment>
<evidence type="ECO:0000256" key="2">
    <source>
        <dbReference type="SAM" id="MobiDB-lite"/>
    </source>
</evidence>
<dbReference type="AlphaFoldDB" id="A0A5J4YRJ8"/>
<keyword evidence="3" id="KW-0472">Membrane</keyword>
<keyword evidence="5" id="KW-1185">Reference proteome</keyword>
<dbReference type="Pfam" id="PF11688">
    <property type="entry name" value="DUF3285"/>
    <property type="match status" value="1"/>
</dbReference>
<evidence type="ECO:0008006" key="6">
    <source>
        <dbReference type="Google" id="ProtNLM"/>
    </source>
</evidence>
<proteinExistence type="predicted"/>
<dbReference type="EMBL" id="VRMN01000005">
    <property type="protein sequence ID" value="KAA8493895.1"/>
    <property type="molecule type" value="Genomic_DNA"/>
</dbReference>
<keyword evidence="3" id="KW-0812">Transmembrane</keyword>
<feature type="coiled-coil region" evidence="1">
    <location>
        <begin position="390"/>
        <end position="424"/>
    </location>
</feature>
<feature type="compositionally biased region" description="Low complexity" evidence="2">
    <location>
        <begin position="332"/>
        <end position="341"/>
    </location>
</feature>
<sequence>MMAFTAPAYGQWAVRMNGVLSARETEDVAATSRMAMKMNRMSTRRVSVAHATARRVVRSAQKSTDEEAVKAQAQTPAPPPQEKDSFIKLAMRNMVYQAPKSVQHFGLTFAALLAFLVGVAFLTKPRKSASCLAREALFYHKLGLVNEGGSCQRVSCEAYVCAVEACSDVHGDCANGRPGFRTGGASSGTVAMMRLSRHRLLCPKTARLAMFVLLCAHAVRTVVGADGPGTYSPAFGSLDRGSGSQGGGAHLIDDILRRRGAVGAPEGSRGGGATEPAGQVDPSTSTRSFGTNEDHRRILTEQIASAQAQNHDNIHASSFGSGMDRAQKSQTSGQGLLDGSDLIGGGADSRRDSAEQALAAEEAAAAARARAAVAAEQEDKLALENLRTAVLQKLKEYNATQAQVANLQANVEKTKADLEVMRQRYKNTFDRRELEAKLKFQAEERVRTLRLQIPELEEHGKKVLSEKQLAGKSVEEKTRTYQNLLQQYQYLVIKLREDSFFETWLDRRFQNLSPLLRGSIRKASRVISPMLEGLEAAAEFNDKVAVEIAESVDRVVPEASRSAFYRGLFFYFGMILPLVSSFSLFHYARQYMSTLQTNQVHTMLSGYLFVVFCLCFLLTAIHQQDVLDRMRVDQETLFLFLVMTHGFAIFLDLVVAIHLAIDPAAVQEKAESVFLVIVLIHAYFHIWRRVVLDLAVTVGMLGYFFYAIIFGSMFLDRTFGAMRRASSFAGIDYERARRQMIDFLRVRLGLRIPTVGSKSV</sequence>